<reference evidence="7" key="1">
    <citation type="submission" date="2023-10" db="EMBL/GenBank/DDBJ databases">
        <authorList>
            <person name="Noh H."/>
        </authorList>
    </citation>
    <scope>NUCLEOTIDE SEQUENCE</scope>
    <source>
        <strain evidence="7">DUCC4014</strain>
    </source>
</reference>
<evidence type="ECO:0000256" key="5">
    <source>
        <dbReference type="SAM" id="MobiDB-lite"/>
    </source>
</evidence>
<dbReference type="PROSITE" id="PS50089">
    <property type="entry name" value="ZF_RING_2"/>
    <property type="match status" value="1"/>
</dbReference>
<feature type="compositionally biased region" description="Low complexity" evidence="5">
    <location>
        <begin position="388"/>
        <end position="399"/>
    </location>
</feature>
<dbReference type="PANTHER" id="PTHR14155:SF627">
    <property type="entry name" value="OS06G0192800 PROTEIN"/>
    <property type="match status" value="1"/>
</dbReference>
<protein>
    <submittedName>
        <fullName evidence="7">Protein goliath</fullName>
    </submittedName>
</protein>
<dbReference type="PANTHER" id="PTHR14155">
    <property type="entry name" value="RING FINGER DOMAIN-CONTAINING"/>
    <property type="match status" value="1"/>
</dbReference>
<keyword evidence="8" id="KW-1185">Reference proteome</keyword>
<organism evidence="7 8">
    <name type="scientific">Vanrija pseudolonga</name>
    <dbReference type="NCBI Taxonomy" id="143232"/>
    <lineage>
        <taxon>Eukaryota</taxon>
        <taxon>Fungi</taxon>
        <taxon>Dikarya</taxon>
        <taxon>Basidiomycota</taxon>
        <taxon>Agaricomycotina</taxon>
        <taxon>Tremellomycetes</taxon>
        <taxon>Trichosporonales</taxon>
        <taxon>Trichosporonaceae</taxon>
        <taxon>Vanrija</taxon>
    </lineage>
</organism>
<dbReference type="RefSeq" id="XP_062630616.1">
    <property type="nucleotide sequence ID" value="XM_062774632.1"/>
</dbReference>
<dbReference type="AlphaFoldDB" id="A0AAF0YGH2"/>
<dbReference type="InterPro" id="IPR013083">
    <property type="entry name" value="Znf_RING/FYVE/PHD"/>
</dbReference>
<accession>A0AAF0YGH2</accession>
<dbReference type="SUPFAM" id="SSF57850">
    <property type="entry name" value="RING/U-box"/>
    <property type="match status" value="1"/>
</dbReference>
<feature type="region of interest" description="Disordered" evidence="5">
    <location>
        <begin position="82"/>
        <end position="105"/>
    </location>
</feature>
<sequence length="1102" mass="116394">MPPAIDIVGRAPLLTPPAAAATGADSLSASPVASLSSAGSMSEVSSALGATGGVGRSAAPFDALSLNAAAARTPTSLPAAVTPSTTCAAAPPAPHHPQQAPSPSSWAACVRKRVNVDVDQDDLAQAGPSTGPKRRASPSGEPIAIDPTASPPARSTRSSGRHGASARTQQQQQQHQQQQHSPRSPRTSPRATSSASPRSVHSSSPPHHRPVLPMPASASAPTVAMAPSSATPPDRPPRAFGPTSYNAFDYAFPPQRQDPVQAAPAPAAPPAVSAPPPVPSLSINGWTGGLDQNGFFGRAARLGNRVGSSHSPLAPDVIDDWGLLTEMGPVSRTELSSVTPTATRPVPAATVTMPRPADPDRIRRDVILSMRRLRAAQQALEGAGWGSGAAPAAARPGASVDNTTDLRSLAPLTPGEIEAYRQELVTMGNSPADMRRRQVMQGRFLATASLLHPLAAASRLPHAPREQQQQSQQSQQQQAHLAPQLATAFYPEALPQRNSFQSAQASNLPQSSHSSLMERTSSFGRSAQPNQSNLLVWQQHRAQRLAEALQGVSGGGGTAANAVSNAAAPNITGWVMDPAFGYASNTTTADRSATQGDRDRLNALGVLPATDWLSRLDGTFANNDAAAVQTQAPSGLAARSATRHLATPAAAPAQPAPTGSRLSARNLADFRPREERAVPTNIEDWRRRVQPLPTDTAPDRRPASVPARPHVRDMSARIDQDVTMSTRDEATAATPATRPSNEERAPRLPSGNPLLRAIEESAIRSETNRFADAAANGGIVPIDTTESFDPNYRVDAFGHPRRSVDFDSHARQSLAELARHANQISGLAMPPVPTQTTERTRESFAPGPRAGNSFDTEWLQGGAWVRSARQRQMFAAQVDAQMNAIGRGSGLDGAHAEPTASGSALDPQFFRSGPPVGLIYQTSAGGPYHSHGRPLPLHVNAGPSLHTRRLLPMALQLTITPEMGPKERQQVVCQILRVMLRMAPGQRRSLAASCLRQVKWCDVETDNADMERDECCAVCQDDYEPKDDVAITPCKHMYHASCLDKWHATPAASTCPMCRRDLAAYGVLAKVTPEGIKEAHSLWMAAVNADPPLPNGLGVGLA</sequence>
<feature type="region of interest" description="Disordered" evidence="5">
    <location>
        <begin position="889"/>
        <end position="908"/>
    </location>
</feature>
<dbReference type="EMBL" id="CP086719">
    <property type="protein sequence ID" value="WOO84589.1"/>
    <property type="molecule type" value="Genomic_DNA"/>
</dbReference>
<evidence type="ECO:0000259" key="6">
    <source>
        <dbReference type="PROSITE" id="PS50089"/>
    </source>
</evidence>
<dbReference type="RefSeq" id="XP_062630615.1">
    <property type="nucleotide sequence ID" value="XM_062774631.1"/>
</dbReference>
<proteinExistence type="predicted"/>
<feature type="compositionally biased region" description="Low complexity" evidence="5">
    <location>
        <begin position="646"/>
        <end position="658"/>
    </location>
</feature>
<dbReference type="InterPro" id="IPR001841">
    <property type="entry name" value="Znf_RING"/>
</dbReference>
<gene>
    <name evidence="7" type="primary">gol_1</name>
    <name evidence="7" type="ORF">LOC62_06G008107</name>
</gene>
<feature type="compositionally biased region" description="Low complexity" evidence="5">
    <location>
        <begin position="467"/>
        <end position="478"/>
    </location>
</feature>
<evidence type="ECO:0000313" key="7">
    <source>
        <dbReference type="EMBL" id="WOO84589.1"/>
    </source>
</evidence>
<keyword evidence="3" id="KW-0862">Zinc</keyword>
<feature type="region of interest" description="Disordered" evidence="5">
    <location>
        <begin position="499"/>
        <end position="528"/>
    </location>
</feature>
<dbReference type="GO" id="GO:0008270">
    <property type="term" value="F:zinc ion binding"/>
    <property type="evidence" value="ECO:0007669"/>
    <property type="project" value="UniProtKB-KW"/>
</dbReference>
<dbReference type="InterPro" id="IPR053238">
    <property type="entry name" value="RING-H2_zinc_finger"/>
</dbReference>
<feature type="compositionally biased region" description="Low complexity" evidence="5">
    <location>
        <begin position="165"/>
        <end position="205"/>
    </location>
</feature>
<dbReference type="CDD" id="cd16448">
    <property type="entry name" value="RING-H2"/>
    <property type="match status" value="1"/>
</dbReference>
<keyword evidence="2 4" id="KW-0863">Zinc-finger</keyword>
<feature type="region of interest" description="Disordered" evidence="5">
    <location>
        <begin position="460"/>
        <end position="482"/>
    </location>
</feature>
<evidence type="ECO:0000256" key="1">
    <source>
        <dbReference type="ARBA" id="ARBA00022723"/>
    </source>
</evidence>
<feature type="compositionally biased region" description="Pro residues" evidence="5">
    <location>
        <begin position="266"/>
        <end position="276"/>
    </location>
</feature>
<evidence type="ECO:0000313" key="8">
    <source>
        <dbReference type="Proteomes" id="UP000827549"/>
    </source>
</evidence>
<dbReference type="Pfam" id="PF13639">
    <property type="entry name" value="zf-RING_2"/>
    <property type="match status" value="1"/>
</dbReference>
<feature type="region of interest" description="Disordered" evidence="5">
    <location>
        <begin position="118"/>
        <end position="276"/>
    </location>
</feature>
<dbReference type="SMART" id="SM00184">
    <property type="entry name" value="RING"/>
    <property type="match status" value="1"/>
</dbReference>
<dbReference type="Proteomes" id="UP000827549">
    <property type="component" value="Chromosome 6"/>
</dbReference>
<dbReference type="Gene3D" id="3.30.40.10">
    <property type="entry name" value="Zinc/RING finger domain, C3HC4 (zinc finger)"/>
    <property type="match status" value="1"/>
</dbReference>
<feature type="region of interest" description="Disordered" evidence="5">
    <location>
        <begin position="634"/>
        <end position="668"/>
    </location>
</feature>
<feature type="domain" description="RING-type" evidence="6">
    <location>
        <begin position="1016"/>
        <end position="1059"/>
    </location>
</feature>
<name>A0AAF0YGH2_9TREE</name>
<keyword evidence="1" id="KW-0479">Metal-binding</keyword>
<feature type="region of interest" description="Disordered" evidence="5">
    <location>
        <begin position="688"/>
        <end position="711"/>
    </location>
</feature>
<feature type="region of interest" description="Disordered" evidence="5">
    <location>
        <begin position="827"/>
        <end position="852"/>
    </location>
</feature>
<dbReference type="EMBL" id="CP086719">
    <property type="protein sequence ID" value="WOO84590.1"/>
    <property type="molecule type" value="Genomic_DNA"/>
</dbReference>
<feature type="region of interest" description="Disordered" evidence="5">
    <location>
        <begin position="384"/>
        <end position="408"/>
    </location>
</feature>
<evidence type="ECO:0000256" key="4">
    <source>
        <dbReference type="PROSITE-ProRule" id="PRU00175"/>
    </source>
</evidence>
<feature type="region of interest" description="Disordered" evidence="5">
    <location>
        <begin position="724"/>
        <end position="751"/>
    </location>
</feature>
<feature type="compositionally biased region" description="Low complexity" evidence="5">
    <location>
        <begin position="253"/>
        <end position="265"/>
    </location>
</feature>
<evidence type="ECO:0000256" key="3">
    <source>
        <dbReference type="ARBA" id="ARBA00022833"/>
    </source>
</evidence>
<dbReference type="GeneID" id="87811275"/>
<evidence type="ECO:0000256" key="2">
    <source>
        <dbReference type="ARBA" id="ARBA00022771"/>
    </source>
</evidence>